<reference evidence="3" key="1">
    <citation type="submission" date="2014-08" db="EMBL/GenBank/DDBJ databases">
        <authorList>
            <person name="Edwards T."/>
        </authorList>
    </citation>
    <scope>NUCLEOTIDE SEQUENCE [LARGE SCALE GENOMIC DNA]</scope>
</reference>
<feature type="transmembrane region" description="Helical" evidence="1">
    <location>
        <begin position="38"/>
        <end position="60"/>
    </location>
</feature>
<keyword evidence="1" id="KW-0472">Membrane</keyword>
<evidence type="ECO:0000313" key="2">
    <source>
        <dbReference type="EMBL" id="CDX57570.1"/>
    </source>
</evidence>
<accession>A0A0K2VYX9</accession>
<keyword evidence="1" id="KW-1133">Transmembrane helix</keyword>
<gene>
    <name evidence="2" type="ORF">MPL1032_220059</name>
</gene>
<dbReference type="EMBL" id="CCND01000015">
    <property type="protein sequence ID" value="CDX57570.1"/>
    <property type="molecule type" value="Genomic_DNA"/>
</dbReference>
<evidence type="ECO:0000313" key="3">
    <source>
        <dbReference type="Proteomes" id="UP000182888"/>
    </source>
</evidence>
<evidence type="ECO:0000256" key="1">
    <source>
        <dbReference type="SAM" id="Phobius"/>
    </source>
</evidence>
<proteinExistence type="predicted"/>
<protein>
    <submittedName>
        <fullName evidence="2">Uncharacterized protein</fullName>
    </submittedName>
</protein>
<dbReference type="AlphaFoldDB" id="A0A0K2VYX9"/>
<keyword evidence="1" id="KW-0812">Transmembrane</keyword>
<dbReference type="Proteomes" id="UP000182888">
    <property type="component" value="Unassembled WGS sequence"/>
</dbReference>
<sequence length="88" mass="8848">MRPVRADGDASVVADVGLAPFFRPGALGSAFGFLDRGVLAFGFGVSASAAGSLGITAVSVSRRFATKFSICGLCKGSASRTKTVESTS</sequence>
<name>A0A0K2VYX9_MESPL</name>
<organism evidence="2 3">
    <name type="scientific">Mesorhizobium plurifarium</name>
    <dbReference type="NCBI Taxonomy" id="69974"/>
    <lineage>
        <taxon>Bacteria</taxon>
        <taxon>Pseudomonadati</taxon>
        <taxon>Pseudomonadota</taxon>
        <taxon>Alphaproteobacteria</taxon>
        <taxon>Hyphomicrobiales</taxon>
        <taxon>Phyllobacteriaceae</taxon>
        <taxon>Mesorhizobium</taxon>
    </lineage>
</organism>